<accession>A0A2N9J306</accession>
<proteinExistence type="predicted"/>
<protein>
    <submittedName>
        <fullName evidence="1">Uncharacterized protein</fullName>
    </submittedName>
</protein>
<gene>
    <name evidence="1" type="ORF">FSB_LOCUS58715</name>
</gene>
<reference evidence="1" key="1">
    <citation type="submission" date="2018-02" db="EMBL/GenBank/DDBJ databases">
        <authorList>
            <person name="Cohen D.B."/>
            <person name="Kent A.D."/>
        </authorList>
    </citation>
    <scope>NUCLEOTIDE SEQUENCE</scope>
</reference>
<dbReference type="AlphaFoldDB" id="A0A2N9J306"/>
<name>A0A2N9J306_FAGSY</name>
<dbReference type="EMBL" id="OIVN01006335">
    <property type="protein sequence ID" value="SPD30833.1"/>
    <property type="molecule type" value="Genomic_DNA"/>
</dbReference>
<evidence type="ECO:0000313" key="1">
    <source>
        <dbReference type="EMBL" id="SPD30833.1"/>
    </source>
</evidence>
<organism evidence="1">
    <name type="scientific">Fagus sylvatica</name>
    <name type="common">Beechnut</name>
    <dbReference type="NCBI Taxonomy" id="28930"/>
    <lineage>
        <taxon>Eukaryota</taxon>
        <taxon>Viridiplantae</taxon>
        <taxon>Streptophyta</taxon>
        <taxon>Embryophyta</taxon>
        <taxon>Tracheophyta</taxon>
        <taxon>Spermatophyta</taxon>
        <taxon>Magnoliopsida</taxon>
        <taxon>eudicotyledons</taxon>
        <taxon>Gunneridae</taxon>
        <taxon>Pentapetalae</taxon>
        <taxon>rosids</taxon>
        <taxon>fabids</taxon>
        <taxon>Fagales</taxon>
        <taxon>Fagaceae</taxon>
        <taxon>Fagus</taxon>
    </lineage>
</organism>
<sequence>MGCGSPAWSVVCYGPTIEAMVHGGGVKLFPDLGDGVVEVDVVMVVMVVRSGDGGSR</sequence>